<reference evidence="2" key="1">
    <citation type="submission" date="2024-05" db="EMBL/GenBank/DDBJ databases">
        <title>Planctomycetes of the genus Singulisphaera possess chitinolytic capabilities.</title>
        <authorList>
            <person name="Ivanova A."/>
        </authorList>
    </citation>
    <scope>NUCLEOTIDE SEQUENCE</scope>
    <source>
        <strain evidence="2">Ch08T</strain>
    </source>
</reference>
<organism evidence="2">
    <name type="scientific">Singulisphaera sp. Ch08</name>
    <dbReference type="NCBI Taxonomy" id="3120278"/>
    <lineage>
        <taxon>Bacteria</taxon>
        <taxon>Pseudomonadati</taxon>
        <taxon>Planctomycetota</taxon>
        <taxon>Planctomycetia</taxon>
        <taxon>Isosphaerales</taxon>
        <taxon>Isosphaeraceae</taxon>
        <taxon>Singulisphaera</taxon>
    </lineage>
</organism>
<dbReference type="EMBL" id="CP155447">
    <property type="protein sequence ID" value="XBH05362.1"/>
    <property type="molecule type" value="Genomic_DNA"/>
</dbReference>
<evidence type="ECO:0008006" key="3">
    <source>
        <dbReference type="Google" id="ProtNLM"/>
    </source>
</evidence>
<feature type="region of interest" description="Disordered" evidence="1">
    <location>
        <begin position="1"/>
        <end position="28"/>
    </location>
</feature>
<dbReference type="RefSeq" id="WP_406698178.1">
    <property type="nucleotide sequence ID" value="NZ_CP155447.1"/>
</dbReference>
<accession>A0AAU7CIL7</accession>
<dbReference type="AlphaFoldDB" id="A0AAU7CIL7"/>
<gene>
    <name evidence="2" type="ORF">V5E97_04920</name>
</gene>
<proteinExistence type="predicted"/>
<name>A0AAU7CIL7_9BACT</name>
<evidence type="ECO:0000313" key="2">
    <source>
        <dbReference type="EMBL" id="XBH05362.1"/>
    </source>
</evidence>
<protein>
    <recommendedName>
        <fullName evidence="3">PepSY domain-containing protein</fullName>
    </recommendedName>
</protein>
<sequence length="106" mass="11733">MSAPDPSPDARRPTKPNTPQSAPVEELSSATQGRLLDLIRKQVVRSLGSPADLLAVHVRPLWDDRYRVNVVVGKEYTSSKIIQSYFLAADSDGNIIRSSPEVTRLY</sequence>
<evidence type="ECO:0000256" key="1">
    <source>
        <dbReference type="SAM" id="MobiDB-lite"/>
    </source>
</evidence>